<dbReference type="SUPFAM" id="SSF56935">
    <property type="entry name" value="Porins"/>
    <property type="match status" value="1"/>
</dbReference>
<dbReference type="Proteomes" id="UP000824108">
    <property type="component" value="Unassembled WGS sequence"/>
</dbReference>
<comment type="caution">
    <text evidence="4">The sequence shown here is derived from an EMBL/GenBank/DDBJ whole genome shotgun (WGS) entry which is preliminary data.</text>
</comment>
<evidence type="ECO:0000256" key="1">
    <source>
        <dbReference type="ARBA" id="ARBA00004442"/>
    </source>
</evidence>
<evidence type="ECO:0000256" key="2">
    <source>
        <dbReference type="ARBA" id="ARBA00023136"/>
    </source>
</evidence>
<evidence type="ECO:0000313" key="5">
    <source>
        <dbReference type="Proteomes" id="UP000824108"/>
    </source>
</evidence>
<gene>
    <name evidence="4" type="ORF">H9807_02640</name>
</gene>
<reference evidence="4" key="2">
    <citation type="submission" date="2021-04" db="EMBL/GenBank/DDBJ databases">
        <authorList>
            <person name="Gilroy R."/>
        </authorList>
    </citation>
    <scope>NUCLEOTIDE SEQUENCE</scope>
    <source>
        <strain evidence="4">CHK118-2852</strain>
    </source>
</reference>
<dbReference type="AlphaFoldDB" id="A0A9D2KDB1"/>
<accession>A0A9D2KDB1</accession>
<comment type="subcellular location">
    <subcellularLocation>
        <location evidence="1">Cell outer membrane</location>
    </subcellularLocation>
</comment>
<evidence type="ECO:0000313" key="4">
    <source>
        <dbReference type="EMBL" id="HIZ91011.1"/>
    </source>
</evidence>
<dbReference type="InterPro" id="IPR036942">
    <property type="entry name" value="Beta-barrel_TonB_sf"/>
</dbReference>
<evidence type="ECO:0000256" key="3">
    <source>
        <dbReference type="ARBA" id="ARBA00023237"/>
    </source>
</evidence>
<protein>
    <submittedName>
        <fullName evidence="4">TonB-dependent receptor</fullName>
    </submittedName>
</protein>
<proteinExistence type="predicted"/>
<dbReference type="EMBL" id="DXAV01000022">
    <property type="protein sequence ID" value="HIZ91011.1"/>
    <property type="molecule type" value="Genomic_DNA"/>
</dbReference>
<organism evidence="4 5">
    <name type="scientific">Candidatus Bacteroides merdavium</name>
    <dbReference type="NCBI Taxonomy" id="2838472"/>
    <lineage>
        <taxon>Bacteria</taxon>
        <taxon>Pseudomonadati</taxon>
        <taxon>Bacteroidota</taxon>
        <taxon>Bacteroidia</taxon>
        <taxon>Bacteroidales</taxon>
        <taxon>Bacteroidaceae</taxon>
        <taxon>Bacteroides</taxon>
    </lineage>
</organism>
<feature type="non-terminal residue" evidence="4">
    <location>
        <position position="1"/>
    </location>
</feature>
<name>A0A9D2KDB1_9BACE</name>
<reference evidence="4" key="1">
    <citation type="journal article" date="2021" name="PeerJ">
        <title>Extensive microbial diversity within the chicken gut microbiome revealed by metagenomics and culture.</title>
        <authorList>
            <person name="Gilroy R."/>
            <person name="Ravi A."/>
            <person name="Getino M."/>
            <person name="Pursley I."/>
            <person name="Horton D.L."/>
            <person name="Alikhan N.F."/>
            <person name="Baker D."/>
            <person name="Gharbi K."/>
            <person name="Hall N."/>
            <person name="Watson M."/>
            <person name="Adriaenssens E.M."/>
            <person name="Foster-Nyarko E."/>
            <person name="Jarju S."/>
            <person name="Secka A."/>
            <person name="Antonio M."/>
            <person name="Oren A."/>
            <person name="Chaudhuri R.R."/>
            <person name="La Ragione R."/>
            <person name="Hildebrand F."/>
            <person name="Pallen M.J."/>
        </authorList>
    </citation>
    <scope>NUCLEOTIDE SEQUENCE</scope>
    <source>
        <strain evidence="4">CHK118-2852</strain>
    </source>
</reference>
<keyword evidence="4" id="KW-0675">Receptor</keyword>
<dbReference type="Gene3D" id="2.40.170.20">
    <property type="entry name" value="TonB-dependent receptor, beta-barrel domain"/>
    <property type="match status" value="1"/>
</dbReference>
<keyword evidence="3" id="KW-0998">Cell outer membrane</keyword>
<sequence>DLFIVPDFTVGGSSSLSRLLFGQADARNVYAGGEITYNYKQLFGFHASAVYRNWSTPSNENAAYAEGLVLGFKPALEADVRIDASPMQALRFSLGYRHIGRCEVDGEQADAVSDLYLSAHYELFRDILVYARLNNLLNKNYQYYEGCPAQGINFLGGVCFRF</sequence>
<keyword evidence="2" id="KW-0472">Membrane</keyword>
<dbReference type="GO" id="GO:0009279">
    <property type="term" value="C:cell outer membrane"/>
    <property type="evidence" value="ECO:0007669"/>
    <property type="project" value="UniProtKB-SubCell"/>
</dbReference>